<dbReference type="EMBL" id="JBBEUB010000009">
    <property type="protein sequence ID" value="MEJ2905047.1"/>
    <property type="molecule type" value="Genomic_DNA"/>
</dbReference>
<sequence length="129" mass="14066">MSERTLSGSIALTKLTCVIMEKKGKDGKPVKGVFIPIDINGLETKDTAVYLPVRVTVKDEADKYDQHGFIAKSVKREKKWSEMTDAEKESEKVLTPILGNIKDFAQGSSNDASGAASDTTIGEEDDLPF</sequence>
<gene>
    <name evidence="2" type="ORF">WAE58_21560</name>
</gene>
<organism evidence="2 3">
    <name type="scientific">Pedobacter panaciterrae</name>
    <dbReference type="NCBI Taxonomy" id="363849"/>
    <lineage>
        <taxon>Bacteria</taxon>
        <taxon>Pseudomonadati</taxon>
        <taxon>Bacteroidota</taxon>
        <taxon>Sphingobacteriia</taxon>
        <taxon>Sphingobacteriales</taxon>
        <taxon>Sphingobacteriaceae</taxon>
        <taxon>Pedobacter</taxon>
    </lineage>
</organism>
<evidence type="ECO:0000256" key="1">
    <source>
        <dbReference type="SAM" id="MobiDB-lite"/>
    </source>
</evidence>
<protein>
    <recommendedName>
        <fullName evidence="4">Single-stranded DNA-binding protein</fullName>
    </recommendedName>
</protein>
<feature type="compositionally biased region" description="Low complexity" evidence="1">
    <location>
        <begin position="105"/>
        <end position="118"/>
    </location>
</feature>
<feature type="region of interest" description="Disordered" evidence="1">
    <location>
        <begin position="105"/>
        <end position="129"/>
    </location>
</feature>
<comment type="caution">
    <text evidence="2">The sequence shown here is derived from an EMBL/GenBank/DDBJ whole genome shotgun (WGS) entry which is preliminary data.</text>
</comment>
<accession>A0ABU8NS35</accession>
<dbReference type="RefSeq" id="WP_337717518.1">
    <property type="nucleotide sequence ID" value="NZ_JBBEUB010000009.1"/>
</dbReference>
<dbReference type="Proteomes" id="UP001378956">
    <property type="component" value="Unassembled WGS sequence"/>
</dbReference>
<name>A0ABU8NS35_9SPHI</name>
<evidence type="ECO:0000313" key="2">
    <source>
        <dbReference type="EMBL" id="MEJ2905047.1"/>
    </source>
</evidence>
<keyword evidence="3" id="KW-1185">Reference proteome</keyword>
<evidence type="ECO:0008006" key="4">
    <source>
        <dbReference type="Google" id="ProtNLM"/>
    </source>
</evidence>
<reference evidence="2 3" key="1">
    <citation type="submission" date="2024-03" db="EMBL/GenBank/DDBJ databases">
        <title>Sequence of Lycoming College Course Isolates.</title>
        <authorList>
            <person name="Plotts O."/>
            <person name="Newman J."/>
        </authorList>
    </citation>
    <scope>NUCLEOTIDE SEQUENCE [LARGE SCALE GENOMIC DNA]</scope>
    <source>
        <strain evidence="2 3">CJB-3</strain>
    </source>
</reference>
<evidence type="ECO:0000313" key="3">
    <source>
        <dbReference type="Proteomes" id="UP001378956"/>
    </source>
</evidence>
<proteinExistence type="predicted"/>